<dbReference type="KEGG" id="spu:115918873"/>
<dbReference type="InterPro" id="IPR033979">
    <property type="entry name" value="MINDY_domain"/>
</dbReference>
<dbReference type="GO" id="GO:0036435">
    <property type="term" value="F:K48-linked polyubiquitin modification-dependent protein binding"/>
    <property type="evidence" value="ECO:0007669"/>
    <property type="project" value="UniProtKB-UniRule"/>
</dbReference>
<organism evidence="5 6">
    <name type="scientific">Strongylocentrotus purpuratus</name>
    <name type="common">Purple sea urchin</name>
    <dbReference type="NCBI Taxonomy" id="7668"/>
    <lineage>
        <taxon>Eukaryota</taxon>
        <taxon>Metazoa</taxon>
        <taxon>Echinodermata</taxon>
        <taxon>Eleutherozoa</taxon>
        <taxon>Echinozoa</taxon>
        <taxon>Echinoidea</taxon>
        <taxon>Euechinoidea</taxon>
        <taxon>Echinacea</taxon>
        <taxon>Camarodonta</taxon>
        <taxon>Echinidea</taxon>
        <taxon>Strongylocentrotidae</taxon>
        <taxon>Strongylocentrotus</taxon>
    </lineage>
</organism>
<dbReference type="GO" id="GO:0006508">
    <property type="term" value="P:proteolysis"/>
    <property type="evidence" value="ECO:0007669"/>
    <property type="project" value="UniProtKB-KW"/>
</dbReference>
<name>A0A7M7PC10_STRPU</name>
<dbReference type="OrthoDB" id="10261212at2759"/>
<dbReference type="GO" id="GO:0071944">
    <property type="term" value="C:cell periphery"/>
    <property type="evidence" value="ECO:0000318"/>
    <property type="project" value="GO_Central"/>
</dbReference>
<dbReference type="GeneID" id="115918873"/>
<keyword evidence="2" id="KW-0788">Thiol protease</keyword>
<dbReference type="PANTHER" id="PTHR18063:SF6">
    <property type="entry name" value="UBIQUITIN CARBOXYL-TERMINAL HYDROLASE"/>
    <property type="match status" value="1"/>
</dbReference>
<feature type="compositionally biased region" description="Polar residues" evidence="3">
    <location>
        <begin position="432"/>
        <end position="449"/>
    </location>
</feature>
<evidence type="ECO:0000313" key="5">
    <source>
        <dbReference type="EnsemblMetazoa" id="XP_030848906"/>
    </source>
</evidence>
<accession>A0A7M7PC10</accession>
<feature type="compositionally biased region" description="Low complexity" evidence="3">
    <location>
        <begin position="485"/>
        <end position="511"/>
    </location>
</feature>
<dbReference type="InParanoid" id="A0A7M7PC10"/>
<proteinExistence type="inferred from homology"/>
<keyword evidence="6" id="KW-1185">Reference proteome</keyword>
<evidence type="ECO:0000313" key="6">
    <source>
        <dbReference type="Proteomes" id="UP000007110"/>
    </source>
</evidence>
<evidence type="ECO:0000256" key="3">
    <source>
        <dbReference type="SAM" id="MobiDB-lite"/>
    </source>
</evidence>
<feature type="region of interest" description="Disordered" evidence="3">
    <location>
        <begin position="432"/>
        <end position="451"/>
    </location>
</feature>
<feature type="domain" description="MINDY deubiquitinase" evidence="4">
    <location>
        <begin position="148"/>
        <end position="399"/>
    </location>
</feature>
<dbReference type="PANTHER" id="PTHR18063">
    <property type="entry name" value="NF-E2 INDUCIBLE PROTEIN"/>
    <property type="match status" value="1"/>
</dbReference>
<dbReference type="GO" id="GO:0016807">
    <property type="term" value="F:cysteine-type carboxypeptidase activity"/>
    <property type="evidence" value="ECO:0000318"/>
    <property type="project" value="GO_Central"/>
</dbReference>
<sequence>MEEPSSIADAGIEHGVVAESPKDATPSSDETPSTDNSIGNDITVMADSSPVEKMEEVQPVEQQVPETVPEQGEGGKLMEQPAMDKSEKEGAEGGGACSAMDTETGEVRGAEGGIPEESKGATAAAISDAVATGSASASPRSAAQPVQAYHVKWVTWRNQNTPIITQNENGPCPLIAIVNVMLLRETIQIPQMVEMVSASQLFEYLGDHLLSRMPENAADDIQKNYEQNMHDAMEIMSRLQTGLDVNVKFTGVKDFEYTQECVVFDLLNIALYHGWLYDPQNLEVVSAVGTCSYNQLVERIISTKSSADDEEVRKGLLAEQFLASNASQLTYHGLCELNSTIKEEELCVFFRNNHFSTLYKHKNELYVLVTDQGFLTESNVVWETLSNIEGDSYFVDGNFQRRAVSSGPLNPPPPMSTSQQIDTDLLLALSLQDNNPQGGEGASNNQQPNAEEVPADVKLPKDMLTDHQLAMQLQQEEDYRIAQQISQNDQEQQQQQQGQQGQQQQPRRSPSGQGGARPGQRSSRSTPRPQGEGAANGDGSGSRRKEEKSCTIL</sequence>
<dbReference type="RefSeq" id="XP_030848906.1">
    <property type="nucleotide sequence ID" value="XM_030993046.1"/>
</dbReference>
<reference evidence="6" key="1">
    <citation type="submission" date="2015-02" db="EMBL/GenBank/DDBJ databases">
        <title>Genome sequencing for Strongylocentrotus purpuratus.</title>
        <authorList>
            <person name="Murali S."/>
            <person name="Liu Y."/>
            <person name="Vee V."/>
            <person name="English A."/>
            <person name="Wang M."/>
            <person name="Skinner E."/>
            <person name="Han Y."/>
            <person name="Muzny D.M."/>
            <person name="Worley K.C."/>
            <person name="Gibbs R.A."/>
        </authorList>
    </citation>
    <scope>NUCLEOTIDE SEQUENCE</scope>
</reference>
<feature type="compositionally biased region" description="Polar residues" evidence="3">
    <location>
        <begin position="25"/>
        <end position="40"/>
    </location>
</feature>
<comment type="function">
    <text evidence="2">Hydrolase that can specifically remove 'Lys-48'-linked conjugated ubiquitin from proteins. Has exodeubiquitinase activity and has a preference for long polyubiquitin chains. May play a regulatory role at the level of protein turnover.</text>
</comment>
<dbReference type="FunCoup" id="A0A7M7PC10">
    <property type="interactions" value="1329"/>
</dbReference>
<dbReference type="InterPro" id="IPR007518">
    <property type="entry name" value="MINDY"/>
</dbReference>
<dbReference type="GO" id="GO:0140934">
    <property type="term" value="F:histone deubiquitinase activity"/>
    <property type="evidence" value="ECO:0007669"/>
    <property type="project" value="UniProtKB-UniRule"/>
</dbReference>
<keyword evidence="2" id="KW-0833">Ubl conjugation pathway</keyword>
<comment type="catalytic activity">
    <reaction evidence="2">
        <text>Thiol-dependent hydrolysis of ester, thioester, amide, peptide and isopeptide bonds formed by the C-terminal Gly of ubiquitin (a 76-residue protein attached to proteins as an intracellular targeting signal).</text>
        <dbReference type="EC" id="3.4.19.12"/>
    </reaction>
</comment>
<protein>
    <recommendedName>
        <fullName evidence="2">Ubiquitin carboxyl-terminal hydrolase</fullName>
        <ecNumber evidence="2">3.4.19.12</ecNumber>
    </recommendedName>
</protein>
<keyword evidence="2" id="KW-0645">Protease</keyword>
<dbReference type="OMA" id="GVEMSIF"/>
<dbReference type="AlphaFoldDB" id="A0A7M7PC10"/>
<evidence type="ECO:0000256" key="2">
    <source>
        <dbReference type="RuleBase" id="RU367139"/>
    </source>
</evidence>
<feature type="compositionally biased region" description="Basic and acidic residues" evidence="3">
    <location>
        <begin position="541"/>
        <end position="553"/>
    </location>
</feature>
<keyword evidence="2" id="KW-0378">Hydrolase</keyword>
<comment type="similarity">
    <text evidence="1 2">Belongs to the MINDY deubiquitinase family. FAM63 subfamily.</text>
</comment>
<dbReference type="GO" id="GO:1990380">
    <property type="term" value="F:K48-linked deubiquitinase activity"/>
    <property type="evidence" value="ECO:0000318"/>
    <property type="project" value="GO_Central"/>
</dbReference>
<dbReference type="GO" id="GO:0004843">
    <property type="term" value="F:cysteine-type deubiquitinase activity"/>
    <property type="evidence" value="ECO:0007669"/>
    <property type="project" value="UniProtKB-UniRule"/>
</dbReference>
<dbReference type="Pfam" id="PF04424">
    <property type="entry name" value="MINDY_DUB"/>
    <property type="match status" value="1"/>
</dbReference>
<reference evidence="5" key="2">
    <citation type="submission" date="2021-01" db="UniProtKB">
        <authorList>
            <consortium name="EnsemblMetazoa"/>
        </authorList>
    </citation>
    <scope>IDENTIFICATION</scope>
</reference>
<dbReference type="Proteomes" id="UP000007110">
    <property type="component" value="Unassembled WGS sequence"/>
</dbReference>
<dbReference type="EnsemblMetazoa" id="XM_030993046">
    <property type="protein sequence ID" value="XP_030848906"/>
    <property type="gene ID" value="LOC115918873"/>
</dbReference>
<evidence type="ECO:0000256" key="1">
    <source>
        <dbReference type="ARBA" id="ARBA00006616"/>
    </source>
</evidence>
<feature type="region of interest" description="Disordered" evidence="3">
    <location>
        <begin position="485"/>
        <end position="553"/>
    </location>
</feature>
<feature type="compositionally biased region" description="Low complexity" evidence="3">
    <location>
        <begin position="57"/>
        <end position="71"/>
    </location>
</feature>
<feature type="compositionally biased region" description="Basic and acidic residues" evidence="3">
    <location>
        <begin position="82"/>
        <end position="91"/>
    </location>
</feature>
<feature type="region of interest" description="Disordered" evidence="3">
    <location>
        <begin position="1"/>
        <end position="101"/>
    </location>
</feature>
<evidence type="ECO:0000259" key="4">
    <source>
        <dbReference type="Pfam" id="PF04424"/>
    </source>
</evidence>
<dbReference type="EC" id="3.4.19.12" evidence="2"/>